<dbReference type="SUPFAM" id="SSF81452">
    <property type="entry name" value="Cytochrome c oxidase subunit III-like"/>
    <property type="match status" value="1"/>
</dbReference>
<dbReference type="OrthoDB" id="9810850at2"/>
<keyword evidence="13" id="KW-0560">Oxidoreductase</keyword>
<comment type="similarity">
    <text evidence="2 10">Belongs to the cytochrome c oxidase subunit 3 family.</text>
</comment>
<evidence type="ECO:0000256" key="8">
    <source>
        <dbReference type="ARBA" id="ARBA00031400"/>
    </source>
</evidence>
<feature type="transmembrane region" description="Helical" evidence="11">
    <location>
        <begin position="227"/>
        <end position="250"/>
    </location>
</feature>
<dbReference type="InterPro" id="IPR000298">
    <property type="entry name" value="Cyt_c_oxidase-like_su3"/>
</dbReference>
<evidence type="ECO:0000256" key="10">
    <source>
        <dbReference type="RuleBase" id="RU003376"/>
    </source>
</evidence>
<dbReference type="PANTHER" id="PTHR11403">
    <property type="entry name" value="CYTOCHROME C OXIDASE SUBUNIT III"/>
    <property type="match status" value="1"/>
</dbReference>
<dbReference type="InterPro" id="IPR035973">
    <property type="entry name" value="Cyt_c_oxidase_su3-like_sf"/>
</dbReference>
<dbReference type="RefSeq" id="WP_045097173.1">
    <property type="nucleotide sequence ID" value="NZ_LN614827.1"/>
</dbReference>
<keyword evidence="6 11" id="KW-1133">Transmembrane helix</keyword>
<evidence type="ECO:0000256" key="1">
    <source>
        <dbReference type="ARBA" id="ARBA00004141"/>
    </source>
</evidence>
<evidence type="ECO:0000313" key="14">
    <source>
        <dbReference type="Proteomes" id="UP000032430"/>
    </source>
</evidence>
<comment type="subcellular location">
    <subcellularLocation>
        <location evidence="10">Cell membrane</location>
        <topology evidence="10">Multi-pass membrane protein</topology>
    </subcellularLocation>
    <subcellularLocation>
        <location evidence="1">Membrane</location>
        <topology evidence="1">Multi-pass membrane protein</topology>
    </subcellularLocation>
</comment>
<evidence type="ECO:0000256" key="11">
    <source>
        <dbReference type="SAM" id="Phobius"/>
    </source>
</evidence>
<dbReference type="AlphaFoldDB" id="A0A098GAE8"/>
<sequence length="289" mass="32821">MGAQGTYYVPKPSHWPLVGSIGLTTTLVGAASWLHVDWYGPYIFALGLCILVGMMFGWFGQVIYENGKGIYDLQVDRSFRWGMCWFIFSEVCFFGAFFGALFFTRFWSVPLLGGEIHPMTHITLWSDFKAVWPLLANPNNQIFSGATEAMGAWGLAALNTLILLTSGVTITWAHWALKLNKRTQLLVGMALTIALGILFLCCQAYEYHEAYNELNLTLASGIYGTTFFMLTGFHGLHVTIGTIMLIVILIRCKKGHFTPERHFAFEGVAWYWHFVDVVWLFLFLFVYWL</sequence>
<evidence type="ECO:0000256" key="7">
    <source>
        <dbReference type="ARBA" id="ARBA00023136"/>
    </source>
</evidence>
<keyword evidence="7 11" id="KW-0472">Membrane</keyword>
<dbReference type="GO" id="GO:0005886">
    <property type="term" value="C:plasma membrane"/>
    <property type="evidence" value="ECO:0007669"/>
    <property type="project" value="UniProtKB-SubCell"/>
</dbReference>
<dbReference type="PROSITE" id="PS50253">
    <property type="entry name" value="COX3"/>
    <property type="match status" value="1"/>
</dbReference>
<dbReference type="EMBL" id="LN614827">
    <property type="protein sequence ID" value="CEG58957.1"/>
    <property type="molecule type" value="Genomic_DNA"/>
</dbReference>
<proteinExistence type="inferred from homology"/>
<dbReference type="InterPro" id="IPR024791">
    <property type="entry name" value="Cyt_c/ubiquinol_Oxase_su3"/>
</dbReference>
<gene>
    <name evidence="13" type="primary">mt-co</name>
    <name evidence="13" type="ORF">LFA_3630</name>
</gene>
<keyword evidence="5" id="KW-1278">Translocase</keyword>
<dbReference type="Gene3D" id="1.10.287.70">
    <property type="match status" value="1"/>
</dbReference>
<dbReference type="Pfam" id="PF00510">
    <property type="entry name" value="COX3"/>
    <property type="match status" value="1"/>
</dbReference>
<dbReference type="GO" id="GO:0019646">
    <property type="term" value="P:aerobic electron transport chain"/>
    <property type="evidence" value="ECO:0007669"/>
    <property type="project" value="InterPro"/>
</dbReference>
<dbReference type="KEGG" id="lfa:LFA_3630"/>
<evidence type="ECO:0000256" key="3">
    <source>
        <dbReference type="ARBA" id="ARBA00012949"/>
    </source>
</evidence>
<evidence type="ECO:0000256" key="6">
    <source>
        <dbReference type="ARBA" id="ARBA00022989"/>
    </source>
</evidence>
<dbReference type="Gene3D" id="1.20.120.80">
    <property type="entry name" value="Cytochrome c oxidase, subunit III, four-helix bundle"/>
    <property type="match status" value="1"/>
</dbReference>
<feature type="transmembrane region" description="Helical" evidence="11">
    <location>
        <begin position="42"/>
        <end position="64"/>
    </location>
</feature>
<accession>A0A098GAE8</accession>
<dbReference type="Proteomes" id="UP000032430">
    <property type="component" value="Chromosome I"/>
</dbReference>
<feature type="transmembrane region" description="Helical" evidence="11">
    <location>
        <begin position="15"/>
        <end position="36"/>
    </location>
</feature>
<dbReference type="GO" id="GO:0016491">
    <property type="term" value="F:oxidoreductase activity"/>
    <property type="evidence" value="ECO:0007669"/>
    <property type="project" value="UniProtKB-KW"/>
</dbReference>
<feature type="transmembrane region" description="Helical" evidence="11">
    <location>
        <begin position="85"/>
        <end position="107"/>
    </location>
</feature>
<reference evidence="14" key="1">
    <citation type="submission" date="2014-09" db="EMBL/GenBank/DDBJ databases">
        <authorList>
            <person name="Gomez-Valero L."/>
        </authorList>
    </citation>
    <scope>NUCLEOTIDE SEQUENCE [LARGE SCALE GENOMIC DNA]</scope>
    <source>
        <strain evidence="14">ATCC700992</strain>
    </source>
</reference>
<feature type="domain" description="Heme-copper oxidase subunit III family profile" evidence="12">
    <location>
        <begin position="3"/>
        <end position="289"/>
    </location>
</feature>
<evidence type="ECO:0000256" key="2">
    <source>
        <dbReference type="ARBA" id="ARBA00010581"/>
    </source>
</evidence>
<dbReference type="HOGENOM" id="CLU_044071_0_0_6"/>
<dbReference type="GO" id="GO:0004129">
    <property type="term" value="F:cytochrome-c oxidase activity"/>
    <property type="evidence" value="ECO:0007669"/>
    <property type="project" value="UniProtKB-EC"/>
</dbReference>
<dbReference type="EC" id="7.1.1.9" evidence="3"/>
<evidence type="ECO:0000259" key="12">
    <source>
        <dbReference type="PROSITE" id="PS50253"/>
    </source>
</evidence>
<dbReference type="FunFam" id="1.20.120.80:FF:000003">
    <property type="entry name" value="Cytochrome c oxidase subunit 3"/>
    <property type="match status" value="1"/>
</dbReference>
<dbReference type="InterPro" id="IPR033945">
    <property type="entry name" value="Cyt_c_oxase_su3_dom"/>
</dbReference>
<dbReference type="PANTHER" id="PTHR11403:SF7">
    <property type="entry name" value="CYTOCHROME C OXIDASE SUBUNIT 3"/>
    <property type="match status" value="1"/>
</dbReference>
<keyword evidence="14" id="KW-1185">Reference proteome</keyword>
<dbReference type="STRING" id="1212491.LFA_3630"/>
<evidence type="ECO:0000256" key="9">
    <source>
        <dbReference type="ARBA" id="ARBA00031625"/>
    </source>
</evidence>
<evidence type="ECO:0000256" key="5">
    <source>
        <dbReference type="ARBA" id="ARBA00022967"/>
    </source>
</evidence>
<keyword evidence="4 10" id="KW-0812">Transmembrane</keyword>
<feature type="transmembrane region" description="Helical" evidence="11">
    <location>
        <begin position="185"/>
        <end position="207"/>
    </location>
</feature>
<dbReference type="InterPro" id="IPR013833">
    <property type="entry name" value="Cyt_c_oxidase_su3_a-hlx"/>
</dbReference>
<name>A0A098GAE8_9GAMM</name>
<protein>
    <recommendedName>
        <fullName evidence="3">cytochrome-c oxidase</fullName>
        <ecNumber evidence="3">7.1.1.9</ecNumber>
    </recommendedName>
    <alternativeName>
        <fullName evidence="8">Cytochrome aa3 subunit 3</fullName>
    </alternativeName>
    <alternativeName>
        <fullName evidence="9">Cytochrome c oxidase polypeptide III</fullName>
    </alternativeName>
</protein>
<evidence type="ECO:0000313" key="13">
    <source>
        <dbReference type="EMBL" id="CEG58957.1"/>
    </source>
</evidence>
<dbReference type="CDD" id="cd01665">
    <property type="entry name" value="Cyt_c_Oxidase_III"/>
    <property type="match status" value="1"/>
</dbReference>
<organism evidence="13 14">
    <name type="scientific">Legionella fallonii LLAP-10</name>
    <dbReference type="NCBI Taxonomy" id="1212491"/>
    <lineage>
        <taxon>Bacteria</taxon>
        <taxon>Pseudomonadati</taxon>
        <taxon>Pseudomonadota</taxon>
        <taxon>Gammaproteobacteria</taxon>
        <taxon>Legionellales</taxon>
        <taxon>Legionellaceae</taxon>
        <taxon>Legionella</taxon>
    </lineage>
</organism>
<feature type="transmembrane region" description="Helical" evidence="11">
    <location>
        <begin position="152"/>
        <end position="173"/>
    </location>
</feature>
<evidence type="ECO:0000256" key="4">
    <source>
        <dbReference type="ARBA" id="ARBA00022692"/>
    </source>
</evidence>
<feature type="transmembrane region" description="Helical" evidence="11">
    <location>
        <begin position="270"/>
        <end position="288"/>
    </location>
</feature>